<evidence type="ECO:0000256" key="2">
    <source>
        <dbReference type="SAM" id="SignalP"/>
    </source>
</evidence>
<evidence type="ECO:0000256" key="1">
    <source>
        <dbReference type="SAM" id="Coils"/>
    </source>
</evidence>
<reference evidence="3 4" key="1">
    <citation type="journal article" date="2019" name="PLoS Negl. Trop. Dis.">
        <title>Whole genome sequencing of Entamoeba nuttalli reveals mammalian host-related molecular signatures and a novel octapeptide-repeat surface protein.</title>
        <authorList>
            <person name="Tanaka M."/>
            <person name="Makiuchi T."/>
            <person name="Komiyama T."/>
            <person name="Shiina T."/>
            <person name="Osaki K."/>
            <person name="Tachibana H."/>
        </authorList>
    </citation>
    <scope>NUCLEOTIDE SEQUENCE [LARGE SCALE GENOMIC DNA]</scope>
    <source>
        <strain evidence="3 4">P19-061405</strain>
    </source>
</reference>
<name>A0ABQ0DPP0_9EUKA</name>
<evidence type="ECO:0000313" key="3">
    <source>
        <dbReference type="EMBL" id="GAB1224816.1"/>
    </source>
</evidence>
<dbReference type="Proteomes" id="UP001628156">
    <property type="component" value="Unassembled WGS sequence"/>
</dbReference>
<accession>A0ABQ0DPP0</accession>
<gene>
    <name evidence="3" type="ORF">ENUP19_0219G0038</name>
</gene>
<dbReference type="InterPro" id="IPR052766">
    <property type="entry name" value="S41A_metabolite_peptidase"/>
</dbReference>
<keyword evidence="2" id="KW-0732">Signal</keyword>
<evidence type="ECO:0000313" key="4">
    <source>
        <dbReference type="Proteomes" id="UP001628156"/>
    </source>
</evidence>
<dbReference type="EMBL" id="BAAFRS010000219">
    <property type="protein sequence ID" value="GAB1224816.1"/>
    <property type="molecule type" value="Genomic_DNA"/>
</dbReference>
<sequence>MIYFIFLFITVSFSKQCYEYTGSQTDTVDGAFECIESLDTLPEQNKEIINGLKARLEAYVFKDILKNPPQPSFSNNYYEKVDVDAELDKINTDTISFYDFYSQIKKLIVSTRDMHLRFSVNDELSTNWNKDLLYFYYFLPFNITIDRNKKMYLIPKDVFKGVSVDVPQKIIDNKDVAIKTINGEDPFNIIREFGKEYIGLKCPHAQFTLAKSTESDYALTQGGLTSQPLPKNYLNKQIYIVWENGQSDNVNYSILRYNSRYKENTEKIENNNEEESLKSINRTIESTENEELKNEYGSLVEPIYCRVSDKKVNTFVLKEFISIDSLSRYNEIVLNCIKLFDSNEYPIQVILPENAGGEGKSEQWIEKIFAPHNDVRMIVSARISTCTEAMLKTGIEGDILSDPKTCNKRGNLYDKKELKKCIGVNQEGFLNKIVWVFKSVICRLKLYLWYLKPKTIKYGDVEHKVTQPSIEVFPENKLMKNPRKPTEIVVYTDSYCYSACSMLTKGLKEWGSAILVGFNGDPNGKDEEFEVGQSPTVVNYVFGLCGSEYNIFKYGYSLSLSFLESFRYNYNYDETIPREFLTDMIDERVNIYQYSNNNLEEFEEETLKIVEKYKTKCNPKNKRLVKVDSNCDKEIKVEHGHGGYECGDNGEWSTKCVLSYCDDGYKFDYINNKCIEDVCVNPPNPSNGTPQMTVNIFLILIGVMALL</sequence>
<protein>
    <submittedName>
        <fullName evidence="3">Uncharacterized protein</fullName>
    </submittedName>
</protein>
<feature type="chain" id="PRO_5047284915" evidence="2">
    <location>
        <begin position="17"/>
        <end position="707"/>
    </location>
</feature>
<feature type="signal peptide" evidence="2">
    <location>
        <begin position="1"/>
        <end position="16"/>
    </location>
</feature>
<dbReference type="PANTHER" id="PTHR37049">
    <property type="entry name" value="PEPTIDASE S41 FAMILY PROTEIN"/>
    <property type="match status" value="1"/>
</dbReference>
<keyword evidence="1" id="KW-0175">Coiled coil</keyword>
<proteinExistence type="predicted"/>
<dbReference type="PANTHER" id="PTHR37049:SF4">
    <property type="entry name" value="RHODANESE DOMAIN-CONTAINING PROTEIN"/>
    <property type="match status" value="1"/>
</dbReference>
<comment type="caution">
    <text evidence="3">The sequence shown here is derived from an EMBL/GenBank/DDBJ whole genome shotgun (WGS) entry which is preliminary data.</text>
</comment>
<organism evidence="3 4">
    <name type="scientific">Entamoeba nuttalli</name>
    <dbReference type="NCBI Taxonomy" id="412467"/>
    <lineage>
        <taxon>Eukaryota</taxon>
        <taxon>Amoebozoa</taxon>
        <taxon>Evosea</taxon>
        <taxon>Archamoebae</taxon>
        <taxon>Mastigamoebida</taxon>
        <taxon>Entamoebidae</taxon>
        <taxon>Entamoeba</taxon>
    </lineage>
</organism>
<keyword evidence="4" id="KW-1185">Reference proteome</keyword>
<feature type="coiled-coil region" evidence="1">
    <location>
        <begin position="258"/>
        <end position="290"/>
    </location>
</feature>